<dbReference type="EMBL" id="MU273685">
    <property type="protein sequence ID" value="KAI0029302.1"/>
    <property type="molecule type" value="Genomic_DNA"/>
</dbReference>
<reference evidence="1" key="2">
    <citation type="journal article" date="2022" name="New Phytol.">
        <title>Evolutionary transition to the ectomycorrhizal habit in the genomes of a hyperdiverse lineage of mushroom-forming fungi.</title>
        <authorList>
            <person name="Looney B."/>
            <person name="Miyauchi S."/>
            <person name="Morin E."/>
            <person name="Drula E."/>
            <person name="Courty P.E."/>
            <person name="Kohler A."/>
            <person name="Kuo A."/>
            <person name="LaButti K."/>
            <person name="Pangilinan J."/>
            <person name="Lipzen A."/>
            <person name="Riley R."/>
            <person name="Andreopoulos W."/>
            <person name="He G."/>
            <person name="Johnson J."/>
            <person name="Nolan M."/>
            <person name="Tritt A."/>
            <person name="Barry K.W."/>
            <person name="Grigoriev I.V."/>
            <person name="Nagy L.G."/>
            <person name="Hibbett D."/>
            <person name="Henrissat B."/>
            <person name="Matheny P.B."/>
            <person name="Labbe J."/>
            <person name="Martin F.M."/>
        </authorList>
    </citation>
    <scope>NUCLEOTIDE SEQUENCE</scope>
    <source>
        <strain evidence="1">EC-137</strain>
    </source>
</reference>
<name>A0ACB8QCB8_9AGAM</name>
<sequence length="111" mass="12168">MSFVLSTVAGGLVAGGFYYSLSNLILTRTEQHQKDLTVISQRLIEPPPPAALTPPASARIARHDFSMLLKDKWNGSVAVMFYLAREECKRADAWSRRLLYGDAGSKGGPDN</sequence>
<gene>
    <name evidence="1" type="ORF">K488DRAFT_88873</name>
</gene>
<dbReference type="Proteomes" id="UP000814128">
    <property type="component" value="Unassembled WGS sequence"/>
</dbReference>
<comment type="caution">
    <text evidence="1">The sequence shown here is derived from an EMBL/GenBank/DDBJ whole genome shotgun (WGS) entry which is preliminary data.</text>
</comment>
<protein>
    <submittedName>
        <fullName evidence="1">Uncharacterized protein</fullName>
    </submittedName>
</protein>
<keyword evidence="2" id="KW-1185">Reference proteome</keyword>
<organism evidence="1 2">
    <name type="scientific">Vararia minispora EC-137</name>
    <dbReference type="NCBI Taxonomy" id="1314806"/>
    <lineage>
        <taxon>Eukaryota</taxon>
        <taxon>Fungi</taxon>
        <taxon>Dikarya</taxon>
        <taxon>Basidiomycota</taxon>
        <taxon>Agaricomycotina</taxon>
        <taxon>Agaricomycetes</taxon>
        <taxon>Russulales</taxon>
        <taxon>Lachnocladiaceae</taxon>
        <taxon>Vararia</taxon>
    </lineage>
</organism>
<proteinExistence type="predicted"/>
<evidence type="ECO:0000313" key="1">
    <source>
        <dbReference type="EMBL" id="KAI0029302.1"/>
    </source>
</evidence>
<evidence type="ECO:0000313" key="2">
    <source>
        <dbReference type="Proteomes" id="UP000814128"/>
    </source>
</evidence>
<reference evidence="1" key="1">
    <citation type="submission" date="2021-02" db="EMBL/GenBank/DDBJ databases">
        <authorList>
            <consortium name="DOE Joint Genome Institute"/>
            <person name="Ahrendt S."/>
            <person name="Looney B.P."/>
            <person name="Miyauchi S."/>
            <person name="Morin E."/>
            <person name="Drula E."/>
            <person name="Courty P.E."/>
            <person name="Chicoki N."/>
            <person name="Fauchery L."/>
            <person name="Kohler A."/>
            <person name="Kuo A."/>
            <person name="Labutti K."/>
            <person name="Pangilinan J."/>
            <person name="Lipzen A."/>
            <person name="Riley R."/>
            <person name="Andreopoulos W."/>
            <person name="He G."/>
            <person name="Johnson J."/>
            <person name="Barry K.W."/>
            <person name="Grigoriev I.V."/>
            <person name="Nagy L."/>
            <person name="Hibbett D."/>
            <person name="Henrissat B."/>
            <person name="Matheny P.B."/>
            <person name="Labbe J."/>
            <person name="Martin F."/>
        </authorList>
    </citation>
    <scope>NUCLEOTIDE SEQUENCE</scope>
    <source>
        <strain evidence="1">EC-137</strain>
    </source>
</reference>
<accession>A0ACB8QCB8</accession>